<protein>
    <submittedName>
        <fullName evidence="1">Uncharacterized protein</fullName>
    </submittedName>
</protein>
<accession>A0A833JEC8</accession>
<keyword evidence="2" id="KW-1185">Reference proteome</keyword>
<evidence type="ECO:0000313" key="2">
    <source>
        <dbReference type="Proteomes" id="UP000442694"/>
    </source>
</evidence>
<evidence type="ECO:0000313" key="1">
    <source>
        <dbReference type="EMBL" id="KAB8031819.1"/>
    </source>
</evidence>
<gene>
    <name evidence="1" type="ORF">GCL57_04030</name>
</gene>
<dbReference type="RefSeq" id="WP_152211995.1">
    <property type="nucleotide sequence ID" value="NZ_WFLN01000005.1"/>
</dbReference>
<dbReference type="AlphaFoldDB" id="A0A833JEC8"/>
<dbReference type="Proteomes" id="UP000442694">
    <property type="component" value="Unassembled WGS sequence"/>
</dbReference>
<name>A0A833JEC8_9BACT</name>
<proteinExistence type="predicted"/>
<organism evidence="1 2">
    <name type="scientific">Fluviispira multicolorata</name>
    <dbReference type="NCBI Taxonomy" id="2654512"/>
    <lineage>
        <taxon>Bacteria</taxon>
        <taxon>Pseudomonadati</taxon>
        <taxon>Bdellovibrionota</taxon>
        <taxon>Oligoflexia</taxon>
        <taxon>Silvanigrellales</taxon>
        <taxon>Silvanigrellaceae</taxon>
        <taxon>Fluviispira</taxon>
    </lineage>
</organism>
<reference evidence="1 2" key="1">
    <citation type="submission" date="2019-10" db="EMBL/GenBank/DDBJ databases">
        <title>New genus of Silvanigrellaceae.</title>
        <authorList>
            <person name="Pitt A."/>
            <person name="Hahn M.W."/>
        </authorList>
    </citation>
    <scope>NUCLEOTIDE SEQUENCE [LARGE SCALE GENOMIC DNA]</scope>
    <source>
        <strain evidence="1 2">33A1-SZDP</strain>
    </source>
</reference>
<sequence length="214" mass="25081">MTQTNIKKQIANGCNTSLNIIARYYGLQSEESIEDFVLFPSEDVDENSGQILFEENIENEEFFIGIQFGKKIYHEFENKNIISLNTLAVVAEETSHFKLITDSVLLKSSLSKLEIETLGEIDRFLCLMHWNNENKTHRIEKNWKNLHQICDEVFQGNRFKENKNPLYIDAEAIAFKHLRQAFSKDWDSSYFNFSLIDIHACNYLTKLRKMILRA</sequence>
<comment type="caution">
    <text evidence="1">The sequence shown here is derived from an EMBL/GenBank/DDBJ whole genome shotgun (WGS) entry which is preliminary data.</text>
</comment>
<dbReference type="EMBL" id="WFLN01000005">
    <property type="protein sequence ID" value="KAB8031819.1"/>
    <property type="molecule type" value="Genomic_DNA"/>
</dbReference>